<evidence type="ECO:0000256" key="5">
    <source>
        <dbReference type="SAM" id="SignalP"/>
    </source>
</evidence>
<keyword evidence="1" id="KW-0325">Glycoprotein</keyword>
<evidence type="ECO:0000313" key="7">
    <source>
        <dbReference type="Ensembl" id="ENSDCDP00010033550.1"/>
    </source>
</evidence>
<dbReference type="InterPro" id="IPR011161">
    <property type="entry name" value="MHC_I-like_Ag-recog"/>
</dbReference>
<proteinExistence type="inferred from homology"/>
<organism evidence="7 8">
    <name type="scientific">Denticeps clupeoides</name>
    <name type="common">denticle herring</name>
    <dbReference type="NCBI Taxonomy" id="299321"/>
    <lineage>
        <taxon>Eukaryota</taxon>
        <taxon>Metazoa</taxon>
        <taxon>Chordata</taxon>
        <taxon>Craniata</taxon>
        <taxon>Vertebrata</taxon>
        <taxon>Euteleostomi</taxon>
        <taxon>Actinopterygii</taxon>
        <taxon>Neopterygii</taxon>
        <taxon>Teleostei</taxon>
        <taxon>Clupei</taxon>
        <taxon>Clupeiformes</taxon>
        <taxon>Denticipitoidei</taxon>
        <taxon>Denticipitidae</taxon>
        <taxon>Denticeps</taxon>
    </lineage>
</organism>
<dbReference type="Gene3D" id="2.60.40.10">
    <property type="entry name" value="Immunoglobulins"/>
    <property type="match status" value="1"/>
</dbReference>
<feature type="signal peptide" evidence="5">
    <location>
        <begin position="1"/>
        <end position="17"/>
    </location>
</feature>
<dbReference type="InterPro" id="IPR013783">
    <property type="entry name" value="Ig-like_fold"/>
</dbReference>
<feature type="domain" description="Ig-like" evidence="6">
    <location>
        <begin position="199"/>
        <end position="287"/>
    </location>
</feature>
<evidence type="ECO:0000256" key="1">
    <source>
        <dbReference type="ARBA" id="ARBA00023180"/>
    </source>
</evidence>
<dbReference type="CDD" id="cd07698">
    <property type="entry name" value="IgC1_MHC_I_alpha3"/>
    <property type="match status" value="1"/>
</dbReference>
<name>A0AAY4CK22_9TELE</name>
<dbReference type="InterPro" id="IPR011162">
    <property type="entry name" value="MHC_I/II-like_Ag-recog"/>
</dbReference>
<dbReference type="Ensembl" id="ENSDCDT00010041566.1">
    <property type="protein sequence ID" value="ENSDCDP00010033550.1"/>
    <property type="gene ID" value="ENSDCDG00010021392.1"/>
</dbReference>
<keyword evidence="5" id="KW-0732">Signal</keyword>
<evidence type="ECO:0000256" key="3">
    <source>
        <dbReference type="SAM" id="MobiDB-lite"/>
    </source>
</evidence>
<feature type="compositionally biased region" description="Low complexity" evidence="3">
    <location>
        <begin position="344"/>
        <end position="354"/>
    </location>
</feature>
<comment type="similarity">
    <text evidence="2">Belongs to the MHC class I family.</text>
</comment>
<dbReference type="PROSITE" id="PS50835">
    <property type="entry name" value="IG_LIKE"/>
    <property type="match status" value="1"/>
</dbReference>
<dbReference type="PANTHER" id="PTHR16675:SF237">
    <property type="entry name" value="MHC CLASS I ANTIGEN TRANSCRIPT VARIANT 1-RELATED"/>
    <property type="match status" value="1"/>
</dbReference>
<dbReference type="PANTHER" id="PTHR16675">
    <property type="entry name" value="MHC CLASS I-RELATED"/>
    <property type="match status" value="1"/>
</dbReference>
<dbReference type="FunFam" id="3.30.500.10:FF:000001">
    <property type="entry name" value="H-2 class I histocompatibility antigen, alpha chain"/>
    <property type="match status" value="1"/>
</dbReference>
<evidence type="ECO:0000256" key="2">
    <source>
        <dbReference type="RuleBase" id="RU004439"/>
    </source>
</evidence>
<keyword evidence="8" id="KW-1185">Reference proteome</keyword>
<dbReference type="SUPFAM" id="SSF54452">
    <property type="entry name" value="MHC antigen-recognition domain"/>
    <property type="match status" value="1"/>
</dbReference>
<dbReference type="Pfam" id="PF07654">
    <property type="entry name" value="C1-set"/>
    <property type="match status" value="1"/>
</dbReference>
<feature type="transmembrane region" description="Helical" evidence="4">
    <location>
        <begin position="303"/>
        <end position="325"/>
    </location>
</feature>
<protein>
    <recommendedName>
        <fullName evidence="6">Ig-like domain-containing protein</fullName>
    </recommendedName>
</protein>
<dbReference type="Proteomes" id="UP000694580">
    <property type="component" value="Unplaced"/>
</dbReference>
<accession>A0AAY4CK22</accession>
<dbReference type="InterPro" id="IPR036179">
    <property type="entry name" value="Ig-like_dom_sf"/>
</dbReference>
<dbReference type="InterPro" id="IPR003597">
    <property type="entry name" value="Ig_C1-set"/>
</dbReference>
<gene>
    <name evidence="7" type="primary">LOC114774187</name>
</gene>
<evidence type="ECO:0000313" key="8">
    <source>
        <dbReference type="Proteomes" id="UP000694580"/>
    </source>
</evidence>
<dbReference type="AlphaFoldDB" id="A0AAY4CK22"/>
<feature type="region of interest" description="Disordered" evidence="3">
    <location>
        <begin position="333"/>
        <end position="360"/>
    </location>
</feature>
<dbReference type="InterPro" id="IPR007110">
    <property type="entry name" value="Ig-like_dom"/>
</dbReference>
<dbReference type="InterPro" id="IPR001039">
    <property type="entry name" value="MHC_I_a_a1/a2"/>
</dbReference>
<reference evidence="7" key="1">
    <citation type="submission" date="2025-08" db="UniProtKB">
        <authorList>
            <consortium name="Ensembl"/>
        </authorList>
    </citation>
    <scope>IDENTIFICATION</scope>
</reference>
<feature type="chain" id="PRO_5044206632" description="Ig-like domain-containing protein" evidence="5">
    <location>
        <begin position="18"/>
        <end position="360"/>
    </location>
</feature>
<dbReference type="GO" id="GO:0006955">
    <property type="term" value="P:immune response"/>
    <property type="evidence" value="ECO:0007669"/>
    <property type="project" value="TreeGrafter"/>
</dbReference>
<keyword evidence="4" id="KW-0812">Transmembrane</keyword>
<dbReference type="InterPro" id="IPR050208">
    <property type="entry name" value="MHC_class-I_related"/>
</dbReference>
<dbReference type="SUPFAM" id="SSF48726">
    <property type="entry name" value="Immunoglobulin"/>
    <property type="match status" value="1"/>
</dbReference>
<dbReference type="Pfam" id="PF00129">
    <property type="entry name" value="MHC_I"/>
    <property type="match status" value="1"/>
</dbReference>
<evidence type="ECO:0000256" key="4">
    <source>
        <dbReference type="SAM" id="Phobius"/>
    </source>
</evidence>
<dbReference type="PRINTS" id="PR01638">
    <property type="entry name" value="MHCCLASSI"/>
</dbReference>
<keyword evidence="4" id="KW-0472">Membrane</keyword>
<keyword evidence="4" id="KW-1133">Transmembrane helix</keyword>
<dbReference type="GO" id="GO:0005615">
    <property type="term" value="C:extracellular space"/>
    <property type="evidence" value="ECO:0007669"/>
    <property type="project" value="TreeGrafter"/>
</dbReference>
<dbReference type="InterPro" id="IPR037055">
    <property type="entry name" value="MHC_I-like_Ag-recog_sf"/>
</dbReference>
<dbReference type="GeneTree" id="ENSGT01120000271828"/>
<evidence type="ECO:0000259" key="6">
    <source>
        <dbReference type="PROSITE" id="PS50835"/>
    </source>
</evidence>
<dbReference type="Gene3D" id="3.30.500.10">
    <property type="entry name" value="MHC class I-like antigen recognition-like"/>
    <property type="match status" value="1"/>
</dbReference>
<reference evidence="7" key="2">
    <citation type="submission" date="2025-09" db="UniProtKB">
        <authorList>
            <consortium name="Ensembl"/>
        </authorList>
    </citation>
    <scope>IDENTIFICATION</scope>
</reference>
<dbReference type="SMART" id="SM00407">
    <property type="entry name" value="IGc1"/>
    <property type="match status" value="1"/>
</dbReference>
<sequence>MKILTAIILLLVDPASGVIHSWTGLYTASTGIKDLPEFVGVNLFDDEVTGNFDSKNNQSEIRQDWVKELGEKYVEDQIKSFTAFTWKFQENLTIIMTEFNQTGDQGVHTLQQMYGCQWDDEDGATDGYSQYGYDGEDFIKLDLKNTDWVAARPEAEIIKKKWNGGEAKYWKNYLEVQSVEWIKKYARSGKISLERKVPPQVSLLQTDSSSPVVCHATGFYPDKVNISWQKDGQDLHEDVDVGETLPNHDGTFQKRAELNMTSDVWKKNQFTCVVEHKSGDPIHMILTEEKIRTNSAGINVPGIVAGLVVAALVLIAVVVGFVMVVKRRSDYEKARPSPPASVCSDTGSDGSGTSAEPLVT</sequence>
<dbReference type="GO" id="GO:0009897">
    <property type="term" value="C:external side of plasma membrane"/>
    <property type="evidence" value="ECO:0007669"/>
    <property type="project" value="TreeGrafter"/>
</dbReference>